<gene>
    <name evidence="2" type="ORF">TCIL3000_7_2530</name>
</gene>
<protein>
    <submittedName>
        <fullName evidence="2">Uncharacterized protein TCIL3000_7_2530</fullName>
    </submittedName>
</protein>
<dbReference type="EMBL" id="HE575320">
    <property type="protein sequence ID" value="CCC91443.1"/>
    <property type="molecule type" value="Genomic_DNA"/>
</dbReference>
<sequence>MTATEDRTADSWRYTAEPFRAFNKDTEALYKRAESLLNSVKDPLCVGSLVTYETQDKSSKRQWILGRVVQLDSRHVSVRAFLPEDSRDPEVLSTLRSERDRKLQEMRRRHLSVMALREEMAAVRRNNEAAMGRAKEASEAVRRAIMSVEEVRLHEVFNTRVPSVQLRLALEASVALLNEDVMVDSSWPWEDLRAAVRDPAYIQRLLEFDPMTDMSVELFNDVNDAYMTDVRLYCSEVSAKSTTEPMTSVDSVVSLLFDWIVAQMGMFQVICDIVNSQQTTDELHANITSHITHIKEINAQVRRIEAKLRRYSSDGAIVQDDNCDAFASDCFTFTASNKPPQTISRSSILTVLDNTCEDDKVVALFSTDVQRLDWFSTIHRPLLHTALCFVLEKNALDEGMTAEKSSNFELSPQKGQADATLVENNDIV</sequence>
<name>G0UPY2_TRYCI</name>
<organism evidence="2">
    <name type="scientific">Trypanosoma congolense (strain IL3000)</name>
    <dbReference type="NCBI Taxonomy" id="1068625"/>
    <lineage>
        <taxon>Eukaryota</taxon>
        <taxon>Discoba</taxon>
        <taxon>Euglenozoa</taxon>
        <taxon>Kinetoplastea</taxon>
        <taxon>Metakinetoplastina</taxon>
        <taxon>Trypanosomatida</taxon>
        <taxon>Trypanosomatidae</taxon>
        <taxon>Trypanosoma</taxon>
        <taxon>Nannomonas</taxon>
    </lineage>
</organism>
<evidence type="ECO:0000256" key="1">
    <source>
        <dbReference type="SAM" id="MobiDB-lite"/>
    </source>
</evidence>
<feature type="region of interest" description="Disordered" evidence="1">
    <location>
        <begin position="407"/>
        <end position="428"/>
    </location>
</feature>
<reference evidence="2" key="1">
    <citation type="journal article" date="2012" name="Proc. Natl. Acad. Sci. U.S.A.">
        <title>Antigenic diversity is generated by distinct evolutionary mechanisms in African trypanosome species.</title>
        <authorList>
            <person name="Jackson A.P."/>
            <person name="Berry A."/>
            <person name="Aslett M."/>
            <person name="Allison H.C."/>
            <person name="Burton P."/>
            <person name="Vavrova-Anderson J."/>
            <person name="Brown R."/>
            <person name="Browne H."/>
            <person name="Corton N."/>
            <person name="Hauser H."/>
            <person name="Gamble J."/>
            <person name="Gilderthorp R."/>
            <person name="Marcello L."/>
            <person name="McQuillan J."/>
            <person name="Otto T.D."/>
            <person name="Quail M.A."/>
            <person name="Sanders M.J."/>
            <person name="van Tonder A."/>
            <person name="Ginger M.L."/>
            <person name="Field M.C."/>
            <person name="Barry J.D."/>
            <person name="Hertz-Fowler C."/>
            <person name="Berriman M."/>
        </authorList>
    </citation>
    <scope>NUCLEOTIDE SEQUENCE</scope>
    <source>
        <strain evidence="2">IL3000</strain>
    </source>
</reference>
<dbReference type="VEuPathDB" id="TriTrypDB:TcIL3000_7_2530"/>
<proteinExistence type="predicted"/>
<dbReference type="Gene3D" id="1.20.920.20">
    <property type="match status" value="1"/>
</dbReference>
<accession>G0UPY2</accession>
<feature type="non-terminal residue" evidence="2">
    <location>
        <position position="428"/>
    </location>
</feature>
<dbReference type="AlphaFoldDB" id="G0UPY2"/>
<evidence type="ECO:0000313" key="2">
    <source>
        <dbReference type="EMBL" id="CCC91443.1"/>
    </source>
</evidence>